<feature type="non-terminal residue" evidence="16">
    <location>
        <position position="262"/>
    </location>
</feature>
<dbReference type="Gene3D" id="1.20.58.1120">
    <property type="match status" value="1"/>
</dbReference>
<dbReference type="InterPro" id="IPR042228">
    <property type="entry name" value="Dynein_linker_3"/>
</dbReference>
<dbReference type="GO" id="GO:0005524">
    <property type="term" value="F:ATP binding"/>
    <property type="evidence" value="ECO:0007669"/>
    <property type="project" value="UniProtKB-KW"/>
</dbReference>
<organism evidence="16 17">
    <name type="scientific">Oryctes borbonicus</name>
    <dbReference type="NCBI Taxonomy" id="1629725"/>
    <lineage>
        <taxon>Eukaryota</taxon>
        <taxon>Metazoa</taxon>
        <taxon>Ecdysozoa</taxon>
        <taxon>Arthropoda</taxon>
        <taxon>Hexapoda</taxon>
        <taxon>Insecta</taxon>
        <taxon>Pterygota</taxon>
        <taxon>Neoptera</taxon>
        <taxon>Endopterygota</taxon>
        <taxon>Coleoptera</taxon>
        <taxon>Polyphaga</taxon>
        <taxon>Scarabaeiformia</taxon>
        <taxon>Scarabaeidae</taxon>
        <taxon>Dynastinae</taxon>
        <taxon>Oryctes</taxon>
    </lineage>
</organism>
<dbReference type="Gene3D" id="3.20.180.20">
    <property type="entry name" value="Dynein heavy chain, N-terminal domain 2"/>
    <property type="match status" value="1"/>
</dbReference>
<dbReference type="OrthoDB" id="447173at2759"/>
<dbReference type="GO" id="GO:0007018">
    <property type="term" value="P:microtubule-based movement"/>
    <property type="evidence" value="ECO:0007669"/>
    <property type="project" value="InterPro"/>
</dbReference>
<evidence type="ECO:0008006" key="18">
    <source>
        <dbReference type="Google" id="ProtNLM"/>
    </source>
</evidence>
<keyword evidence="9" id="KW-0175">Coiled coil</keyword>
<evidence type="ECO:0000256" key="4">
    <source>
        <dbReference type="ARBA" id="ARBA00022701"/>
    </source>
</evidence>
<dbReference type="FunFam" id="3.20.180.20:FF:000001">
    <property type="entry name" value="Dynein axonemal heavy chain 5"/>
    <property type="match status" value="1"/>
</dbReference>
<dbReference type="FunFam" id="1.20.58.1120:FF:000004">
    <property type="entry name" value="Dynein axonemal heavy chain 5"/>
    <property type="match status" value="1"/>
</dbReference>
<dbReference type="InterPro" id="IPR026983">
    <property type="entry name" value="DHC"/>
</dbReference>
<evidence type="ECO:0000256" key="11">
    <source>
        <dbReference type="ARBA" id="ARBA00023175"/>
    </source>
</evidence>
<feature type="domain" description="Dynein heavy chain hydrolytic ATP-binding dynein motor region" evidence="15">
    <location>
        <begin position="232"/>
        <end position="261"/>
    </location>
</feature>
<evidence type="ECO:0000256" key="1">
    <source>
        <dbReference type="ARBA" id="ARBA00004430"/>
    </source>
</evidence>
<comment type="caution">
    <text evidence="16">The sequence shown here is derived from an EMBL/GenBank/DDBJ whole genome shotgun (WGS) entry which is preliminary data.</text>
</comment>
<keyword evidence="11" id="KW-0505">Motor protein</keyword>
<evidence type="ECO:0000256" key="7">
    <source>
        <dbReference type="ARBA" id="ARBA00022840"/>
    </source>
</evidence>
<keyword evidence="12" id="KW-0206">Cytoskeleton</keyword>
<keyword evidence="8" id="KW-0243">Dynein</keyword>
<evidence type="ECO:0000256" key="6">
    <source>
        <dbReference type="ARBA" id="ARBA00022741"/>
    </source>
</evidence>
<dbReference type="PANTHER" id="PTHR46532">
    <property type="entry name" value="MALE FERTILITY FACTOR KL5"/>
    <property type="match status" value="1"/>
</dbReference>
<dbReference type="GO" id="GO:0005874">
    <property type="term" value="C:microtubule"/>
    <property type="evidence" value="ECO:0007669"/>
    <property type="project" value="UniProtKB-KW"/>
</dbReference>
<reference evidence="16 17" key="1">
    <citation type="submission" date="2015-09" db="EMBL/GenBank/DDBJ databases">
        <title>Draft genome of the scarab beetle Oryctes borbonicus.</title>
        <authorList>
            <person name="Meyer J.M."/>
            <person name="Markov G.V."/>
            <person name="Baskaran P."/>
            <person name="Herrmann M."/>
            <person name="Sommer R.J."/>
            <person name="Roedelsperger C."/>
        </authorList>
    </citation>
    <scope>NUCLEOTIDE SEQUENCE [LARGE SCALE GENOMIC DNA]</scope>
    <source>
        <strain evidence="16">OB123</strain>
        <tissue evidence="16">Whole animal</tissue>
    </source>
</reference>
<dbReference type="PANTHER" id="PTHR46532:SF4">
    <property type="entry name" value="AAA+ ATPASE DOMAIN-CONTAINING PROTEIN"/>
    <property type="match status" value="1"/>
</dbReference>
<accession>A0A0T6B5X5</accession>
<feature type="non-terminal residue" evidence="16">
    <location>
        <position position="1"/>
    </location>
</feature>
<dbReference type="EMBL" id="LJIG01009586">
    <property type="protein sequence ID" value="KRT82783.1"/>
    <property type="molecule type" value="Genomic_DNA"/>
</dbReference>
<dbReference type="Pfam" id="PF12774">
    <property type="entry name" value="AAA_6"/>
    <property type="match status" value="1"/>
</dbReference>
<keyword evidence="6" id="KW-0547">Nucleotide-binding</keyword>
<evidence type="ECO:0000256" key="9">
    <source>
        <dbReference type="ARBA" id="ARBA00023054"/>
    </source>
</evidence>
<gene>
    <name evidence="16" type="ORF">AMK59_4318</name>
</gene>
<evidence type="ECO:0000256" key="5">
    <source>
        <dbReference type="ARBA" id="ARBA00022737"/>
    </source>
</evidence>
<dbReference type="GO" id="GO:0051959">
    <property type="term" value="F:dynein light intermediate chain binding"/>
    <property type="evidence" value="ECO:0007669"/>
    <property type="project" value="InterPro"/>
</dbReference>
<comment type="similarity">
    <text evidence="2">Belongs to the dynein heavy chain family.</text>
</comment>
<sequence length="262" mass="30403">RLCFPRFFFISDPVLLEILGQSSDPQSIQPHLLSLFDAVYRVEFDERQPDQINAMLSNLGERIPFEKSVVCTGGVEIWLNSLLTAVKDTVKNVIASMAQCLVDPEYDFIKGFVTFCGQAGLVGVQILWTKEAEVAIRKARVDRIIMKVTNQKFLDLLNNLIELTTKDLTVMDRIRFETMVTIHVHQRDIFDDIVKLKVRTPIDFEWQKQERFYYYEETDDVIVRITDVIFNYQNEYLGITERLAITPLTDRCYITLAQAICM</sequence>
<evidence type="ECO:0000256" key="3">
    <source>
        <dbReference type="ARBA" id="ARBA00022490"/>
    </source>
</evidence>
<evidence type="ECO:0000313" key="17">
    <source>
        <dbReference type="Proteomes" id="UP000051574"/>
    </source>
</evidence>
<keyword evidence="3" id="KW-0963">Cytoplasm</keyword>
<name>A0A0T6B5X5_9SCAR</name>
<keyword evidence="13" id="KW-0966">Cell projection</keyword>
<feature type="domain" description="Dynein heavy chain linker" evidence="14">
    <location>
        <begin position="1"/>
        <end position="96"/>
    </location>
</feature>
<dbReference type="InterPro" id="IPR035699">
    <property type="entry name" value="AAA_6"/>
</dbReference>
<keyword evidence="10" id="KW-0969">Cilium</keyword>
<protein>
    <recommendedName>
        <fullName evidence="18">Dynein heavy chain linker domain-containing protein</fullName>
    </recommendedName>
</protein>
<evidence type="ECO:0000256" key="2">
    <source>
        <dbReference type="ARBA" id="ARBA00008887"/>
    </source>
</evidence>
<keyword evidence="7" id="KW-0067">ATP-binding</keyword>
<comment type="subcellular location">
    <subcellularLocation>
        <location evidence="1">Cytoplasm</location>
        <location evidence="1">Cytoskeleton</location>
        <location evidence="1">Cilium axoneme</location>
    </subcellularLocation>
</comment>
<dbReference type="AlphaFoldDB" id="A0A0T6B5X5"/>
<evidence type="ECO:0000256" key="8">
    <source>
        <dbReference type="ARBA" id="ARBA00023017"/>
    </source>
</evidence>
<proteinExistence type="inferred from homology"/>
<dbReference type="Proteomes" id="UP000051574">
    <property type="component" value="Unassembled WGS sequence"/>
</dbReference>
<evidence type="ECO:0000313" key="16">
    <source>
        <dbReference type="EMBL" id="KRT82783.1"/>
    </source>
</evidence>
<keyword evidence="5" id="KW-0677">Repeat</keyword>
<evidence type="ECO:0000259" key="15">
    <source>
        <dbReference type="Pfam" id="PF12774"/>
    </source>
</evidence>
<keyword evidence="17" id="KW-1185">Reference proteome</keyword>
<evidence type="ECO:0000256" key="10">
    <source>
        <dbReference type="ARBA" id="ARBA00023069"/>
    </source>
</evidence>
<evidence type="ECO:0000256" key="12">
    <source>
        <dbReference type="ARBA" id="ARBA00023212"/>
    </source>
</evidence>
<dbReference type="InterPro" id="IPR013602">
    <property type="entry name" value="Dynein_heavy_linker"/>
</dbReference>
<dbReference type="Pfam" id="PF08393">
    <property type="entry name" value="DHC_N2"/>
    <property type="match status" value="1"/>
</dbReference>
<dbReference type="GO" id="GO:0045505">
    <property type="term" value="F:dynein intermediate chain binding"/>
    <property type="evidence" value="ECO:0007669"/>
    <property type="project" value="InterPro"/>
</dbReference>
<keyword evidence="4" id="KW-0493">Microtubule</keyword>
<evidence type="ECO:0000259" key="14">
    <source>
        <dbReference type="Pfam" id="PF08393"/>
    </source>
</evidence>
<evidence type="ECO:0000256" key="13">
    <source>
        <dbReference type="ARBA" id="ARBA00023273"/>
    </source>
</evidence>
<dbReference type="GO" id="GO:0005858">
    <property type="term" value="C:axonemal dynein complex"/>
    <property type="evidence" value="ECO:0007669"/>
    <property type="project" value="TreeGrafter"/>
</dbReference>